<proteinExistence type="predicted"/>
<evidence type="ECO:0000313" key="3">
    <source>
        <dbReference type="Proteomes" id="UP000863577"/>
    </source>
</evidence>
<sequence length="181" mass="20533">MKKPYKYMTLLLLVVIFAAPGITAYLFYKHPSWLGTSKVNKGILLSPPIALKPLDSSAKWRIIYWNPNGCDKTCLKQLNMLGRVRLSFGRKLYQVDEWLLLSNKDSLIAEELKPILKEQDIHVAALSLTEMSKLSTLYPEAKIFIANPDNYLILSYQPGCNPGDIYKDLKLLLNTTEIKSG</sequence>
<dbReference type="SUPFAM" id="SSF52833">
    <property type="entry name" value="Thioredoxin-like"/>
    <property type="match status" value="1"/>
</dbReference>
<comment type="caution">
    <text evidence="2">The sequence shown here is derived from an EMBL/GenBank/DDBJ whole genome shotgun (WGS) entry which is preliminary data.</text>
</comment>
<dbReference type="EMBL" id="DACWOD010000005">
    <property type="protein sequence ID" value="HAU2396313.1"/>
    <property type="molecule type" value="Genomic_DNA"/>
</dbReference>
<dbReference type="InterPro" id="IPR036249">
    <property type="entry name" value="Thioredoxin-like_sf"/>
</dbReference>
<protein>
    <submittedName>
        <fullName evidence="2">Uncharacterized protein</fullName>
    </submittedName>
</protein>
<dbReference type="Proteomes" id="UP000863577">
    <property type="component" value="Unassembled WGS sequence"/>
</dbReference>
<dbReference type="Proteomes" id="UP000866496">
    <property type="component" value="Unassembled WGS sequence"/>
</dbReference>
<name>A0A128P7Y6_LEGPN</name>
<evidence type="ECO:0000313" key="1">
    <source>
        <dbReference type="EMBL" id="HAU1880356.1"/>
    </source>
</evidence>
<evidence type="ECO:0000313" key="2">
    <source>
        <dbReference type="EMBL" id="HAU2396313.1"/>
    </source>
</evidence>
<dbReference type="AlphaFoldDB" id="A0A128P7Y6"/>
<reference evidence="2" key="2">
    <citation type="submission" date="2019-09" db="EMBL/GenBank/DDBJ databases">
        <authorList>
            <consortium name="NCBI Pathogen Detection Project"/>
        </authorList>
    </citation>
    <scope>NUCLEOTIDE SEQUENCE</scope>
    <source>
        <strain evidence="1">AZ00058701</strain>
        <strain evidence="2">CL18-200174</strain>
    </source>
</reference>
<dbReference type="RefSeq" id="WP_010946159.1">
    <property type="nucleotide sequence ID" value="NZ_AP024961.1"/>
</dbReference>
<organism evidence="2 3">
    <name type="scientific">Legionella pneumophila</name>
    <dbReference type="NCBI Taxonomy" id="446"/>
    <lineage>
        <taxon>Bacteria</taxon>
        <taxon>Pseudomonadati</taxon>
        <taxon>Pseudomonadota</taxon>
        <taxon>Gammaproteobacteria</taxon>
        <taxon>Legionellales</taxon>
        <taxon>Legionellaceae</taxon>
        <taxon>Legionella</taxon>
    </lineage>
</organism>
<dbReference type="GeneID" id="57034414"/>
<accession>A0A128P7Y6</accession>
<dbReference type="OMA" id="KESAKWR"/>
<reference evidence="2" key="1">
    <citation type="journal article" date="2018" name="Genome Biol.">
        <title>SKESA: strategic k-mer extension for scrupulous assemblies.</title>
        <authorList>
            <person name="Souvorov A."/>
            <person name="Agarwala R."/>
            <person name="Lipman D.J."/>
        </authorList>
    </citation>
    <scope>NUCLEOTIDE SEQUENCE</scope>
    <source>
        <strain evidence="1">AZ00058701</strain>
        <strain evidence="2">CL18-200174</strain>
    </source>
</reference>
<gene>
    <name evidence="1" type="ORF">JBJ86_08895</name>
    <name evidence="2" type="ORF">JBK99_08215</name>
</gene>
<dbReference type="EMBL" id="DACWHX010000009">
    <property type="protein sequence ID" value="HAU1880356.1"/>
    <property type="molecule type" value="Genomic_DNA"/>
</dbReference>